<proteinExistence type="inferred from homology"/>
<sequence>MVYIGIDLGTTYSYVSVIEDGKPVMIISDDGKRTIPSVVAYCESGIFVGNFALNCNTDPSNILYDSKRLIGWKSLADLPIAQNQNLRTFNVDTRDDVCGYVLNKGKANERFIKAEEVLAEILKKLKATAERYLNKEVTGAVVTIPAFFNNDQINSTIRAIQMAGLDLKYLLEEPTAAAIAYYNRMGIPNSTIMVFDFGGGTLDISIAEIKDGKFDVKSVCGDAHLGGQDFDERIMKYVIEEFKKSNNYDMSRHPKLMKRLRRACKEAKESLSSQIESCNVNLDINDDTIVDVKISRSNFNQLCEDLFDKAMEMVEKALRTAQISAEQIDNVTRLRYNANPEEAVVHGTAIIADALEKRIAMPLIELSWNSNNSHKILFYCPDPLEWRQYASIAYFKDKLYYLGGKGPETYQVTNRVDLLMEKIVKRYIDYQTMNGNGLKLGRFQKDEVISELHR</sequence>
<comment type="similarity">
    <text evidence="1">Belongs to the heat shock protein 70 family.</text>
</comment>
<evidence type="ECO:0000256" key="1">
    <source>
        <dbReference type="ARBA" id="ARBA00007381"/>
    </source>
</evidence>
<dbReference type="Proteomes" id="UP000218231">
    <property type="component" value="Unassembled WGS sequence"/>
</dbReference>
<dbReference type="GO" id="GO:0005524">
    <property type="term" value="F:ATP binding"/>
    <property type="evidence" value="ECO:0007669"/>
    <property type="project" value="UniProtKB-KW"/>
</dbReference>
<evidence type="ECO:0000256" key="3">
    <source>
        <dbReference type="ARBA" id="ARBA00022840"/>
    </source>
</evidence>
<protein>
    <submittedName>
        <fullName evidence="4">Uncharacterized protein</fullName>
    </submittedName>
</protein>
<evidence type="ECO:0000313" key="4">
    <source>
        <dbReference type="EMBL" id="PAV75304.1"/>
    </source>
</evidence>
<dbReference type="STRING" id="2018661.A0A2A2KMV5"/>
<keyword evidence="2" id="KW-0547">Nucleotide-binding</keyword>
<dbReference type="Gene3D" id="3.90.640.10">
    <property type="entry name" value="Actin, Chain A, domain 4"/>
    <property type="match status" value="1"/>
</dbReference>
<dbReference type="Pfam" id="PF00012">
    <property type="entry name" value="HSP70"/>
    <property type="match status" value="1"/>
</dbReference>
<dbReference type="PROSITE" id="PS00297">
    <property type="entry name" value="HSP70_1"/>
    <property type="match status" value="1"/>
</dbReference>
<dbReference type="Gene3D" id="3.30.420.40">
    <property type="match status" value="2"/>
</dbReference>
<dbReference type="GO" id="GO:0006950">
    <property type="term" value="P:response to stress"/>
    <property type="evidence" value="ECO:0007669"/>
    <property type="project" value="UniProtKB-ARBA"/>
</dbReference>
<name>A0A2A2KMV5_9BILA</name>
<dbReference type="PRINTS" id="PR00301">
    <property type="entry name" value="HEATSHOCK70"/>
</dbReference>
<dbReference type="FunFam" id="3.90.640.10:FF:000010">
    <property type="entry name" value="heat shock 70 kDa protein 14"/>
    <property type="match status" value="1"/>
</dbReference>
<dbReference type="CDD" id="cd24028">
    <property type="entry name" value="ASKHA_NBD_HSP70_HSPA1-like"/>
    <property type="match status" value="1"/>
</dbReference>
<comment type="caution">
    <text evidence="4">The sequence shown here is derived from an EMBL/GenBank/DDBJ whole genome shotgun (WGS) entry which is preliminary data.</text>
</comment>
<keyword evidence="3" id="KW-0067">ATP-binding</keyword>
<dbReference type="PANTHER" id="PTHR19375">
    <property type="entry name" value="HEAT SHOCK PROTEIN 70KDA"/>
    <property type="match status" value="1"/>
</dbReference>
<dbReference type="SUPFAM" id="SSF53067">
    <property type="entry name" value="Actin-like ATPase domain"/>
    <property type="match status" value="2"/>
</dbReference>
<keyword evidence="5" id="KW-1185">Reference proteome</keyword>
<organism evidence="4 5">
    <name type="scientific">Diploscapter pachys</name>
    <dbReference type="NCBI Taxonomy" id="2018661"/>
    <lineage>
        <taxon>Eukaryota</taxon>
        <taxon>Metazoa</taxon>
        <taxon>Ecdysozoa</taxon>
        <taxon>Nematoda</taxon>
        <taxon>Chromadorea</taxon>
        <taxon>Rhabditida</taxon>
        <taxon>Rhabditina</taxon>
        <taxon>Rhabditomorpha</taxon>
        <taxon>Rhabditoidea</taxon>
        <taxon>Rhabditidae</taxon>
        <taxon>Diploscapter</taxon>
    </lineage>
</organism>
<evidence type="ECO:0000313" key="5">
    <source>
        <dbReference type="Proteomes" id="UP000218231"/>
    </source>
</evidence>
<dbReference type="EMBL" id="LIAE01008136">
    <property type="protein sequence ID" value="PAV75304.1"/>
    <property type="molecule type" value="Genomic_DNA"/>
</dbReference>
<dbReference type="Gene3D" id="3.30.30.30">
    <property type="match status" value="1"/>
</dbReference>
<reference evidence="4" key="1">
    <citation type="journal article" date="2017" name="Curr. Biol.">
        <title>Genome architecture and evolution of a unichromosomal asexual nematode.</title>
        <authorList>
            <person name="Fradin H."/>
            <person name="Zegar C."/>
            <person name="Gutwein M."/>
            <person name="Lucas J."/>
            <person name="Kovtun M."/>
            <person name="Corcoran D."/>
            <person name="Baugh L.R."/>
            <person name="Kiontke K."/>
            <person name="Gunsalus K."/>
            <person name="Fitch D.H."/>
            <person name="Piano F."/>
        </authorList>
    </citation>
    <scope>NUCLEOTIDE SEQUENCE [LARGE SCALE GENOMIC DNA]</scope>
    <source>
        <strain evidence="4">PF1309</strain>
    </source>
</reference>
<dbReference type="AlphaFoldDB" id="A0A2A2KMV5"/>
<dbReference type="OrthoDB" id="5858940at2759"/>
<dbReference type="InterPro" id="IPR043129">
    <property type="entry name" value="ATPase_NBD"/>
</dbReference>
<dbReference type="InterPro" id="IPR018181">
    <property type="entry name" value="Heat_shock_70_CS"/>
</dbReference>
<dbReference type="GO" id="GO:0140662">
    <property type="term" value="F:ATP-dependent protein folding chaperone"/>
    <property type="evidence" value="ECO:0007669"/>
    <property type="project" value="InterPro"/>
</dbReference>
<gene>
    <name evidence="4" type="ORF">WR25_18476</name>
</gene>
<dbReference type="InterPro" id="IPR013126">
    <property type="entry name" value="Hsp_70_fam"/>
</dbReference>
<accession>A0A2A2KMV5</accession>
<evidence type="ECO:0000256" key="2">
    <source>
        <dbReference type="ARBA" id="ARBA00022741"/>
    </source>
</evidence>